<sequence>MKLLILFLIFLISQTFEITNSLTINCFYGTKTIKVLGSVYSCHTSKISTSSGIEVTNVIGTHLSGKNNNDVTAVFIESNYTLPFVPRNFSKFFPNIKAFSINYAAIETLFGDEINEFSQLEYIDFWQIKLKTISSKLFEKTPKIIFVYFGGSLIERVGYDLFTPLNVTQLQYVSFDHNRCINRWIDDGNTTAIISLINELREKCPFDDEFFE</sequence>
<dbReference type="Gene3D" id="3.80.10.10">
    <property type="entry name" value="Ribonuclease Inhibitor"/>
    <property type="match status" value="1"/>
</dbReference>
<dbReference type="InterPro" id="IPR032675">
    <property type="entry name" value="LRR_dom_sf"/>
</dbReference>
<dbReference type="AlphaFoldDB" id="A0A9J6CG45"/>
<accession>A0A9J6CG45</accession>
<proteinExistence type="predicted"/>
<dbReference type="SUPFAM" id="SSF52058">
    <property type="entry name" value="L domain-like"/>
    <property type="match status" value="1"/>
</dbReference>
<keyword evidence="3" id="KW-1185">Reference proteome</keyword>
<evidence type="ECO:0000313" key="3">
    <source>
        <dbReference type="Proteomes" id="UP001107558"/>
    </source>
</evidence>
<comment type="caution">
    <text evidence="2">The sequence shown here is derived from an EMBL/GenBank/DDBJ whole genome shotgun (WGS) entry which is preliminary data.</text>
</comment>
<feature type="chain" id="PRO_5039934875" evidence="1">
    <location>
        <begin position="22"/>
        <end position="212"/>
    </location>
</feature>
<protein>
    <submittedName>
        <fullName evidence="2">Uncharacterized protein</fullName>
    </submittedName>
</protein>
<reference evidence="2" key="1">
    <citation type="submission" date="2021-03" db="EMBL/GenBank/DDBJ databases">
        <title>Chromosome level genome of the anhydrobiotic midge Polypedilum vanderplanki.</title>
        <authorList>
            <person name="Yoshida Y."/>
            <person name="Kikawada T."/>
            <person name="Gusev O."/>
        </authorList>
    </citation>
    <scope>NUCLEOTIDE SEQUENCE</scope>
    <source>
        <strain evidence="2">NIAS01</strain>
        <tissue evidence="2">Whole body or cell culture</tissue>
    </source>
</reference>
<keyword evidence="1" id="KW-0732">Signal</keyword>
<dbReference type="EMBL" id="JADBJN010000001">
    <property type="protein sequence ID" value="KAG5681146.1"/>
    <property type="molecule type" value="Genomic_DNA"/>
</dbReference>
<name>A0A9J6CG45_POLVA</name>
<evidence type="ECO:0000313" key="2">
    <source>
        <dbReference type="EMBL" id="KAG5681146.1"/>
    </source>
</evidence>
<evidence type="ECO:0000256" key="1">
    <source>
        <dbReference type="SAM" id="SignalP"/>
    </source>
</evidence>
<dbReference type="Proteomes" id="UP001107558">
    <property type="component" value="Chromosome 1"/>
</dbReference>
<organism evidence="2 3">
    <name type="scientific">Polypedilum vanderplanki</name>
    <name type="common">Sleeping chironomid midge</name>
    <dbReference type="NCBI Taxonomy" id="319348"/>
    <lineage>
        <taxon>Eukaryota</taxon>
        <taxon>Metazoa</taxon>
        <taxon>Ecdysozoa</taxon>
        <taxon>Arthropoda</taxon>
        <taxon>Hexapoda</taxon>
        <taxon>Insecta</taxon>
        <taxon>Pterygota</taxon>
        <taxon>Neoptera</taxon>
        <taxon>Endopterygota</taxon>
        <taxon>Diptera</taxon>
        <taxon>Nematocera</taxon>
        <taxon>Chironomoidea</taxon>
        <taxon>Chironomidae</taxon>
        <taxon>Chironominae</taxon>
        <taxon>Polypedilum</taxon>
        <taxon>Polypedilum</taxon>
    </lineage>
</organism>
<gene>
    <name evidence="2" type="ORF">PVAND_010606</name>
</gene>
<feature type="signal peptide" evidence="1">
    <location>
        <begin position="1"/>
        <end position="21"/>
    </location>
</feature>